<dbReference type="AlphaFoldDB" id="A0A2Z2K862"/>
<dbReference type="InterPro" id="IPR003877">
    <property type="entry name" value="SPRY_dom"/>
</dbReference>
<dbReference type="Gene3D" id="2.60.120.920">
    <property type="match status" value="1"/>
</dbReference>
<dbReference type="SUPFAM" id="SSF49899">
    <property type="entry name" value="Concanavalin A-like lectins/glucanases"/>
    <property type="match status" value="1"/>
</dbReference>
<dbReference type="Proteomes" id="UP000249890">
    <property type="component" value="Chromosome"/>
</dbReference>
<dbReference type="InterPro" id="IPR008979">
    <property type="entry name" value="Galactose-bd-like_sf"/>
</dbReference>
<dbReference type="CDD" id="cd11709">
    <property type="entry name" value="SPRY"/>
    <property type="match status" value="1"/>
</dbReference>
<dbReference type="PROSITE" id="PS50022">
    <property type="entry name" value="FA58C_3"/>
    <property type="match status" value="1"/>
</dbReference>
<evidence type="ECO:0008006" key="8">
    <source>
        <dbReference type="Google" id="ProtNLM"/>
    </source>
</evidence>
<proteinExistence type="predicted"/>
<dbReference type="GO" id="GO:0051603">
    <property type="term" value="P:proteolysis involved in protein catabolic process"/>
    <property type="evidence" value="ECO:0007669"/>
    <property type="project" value="TreeGrafter"/>
</dbReference>
<dbReference type="GO" id="GO:0008270">
    <property type="term" value="F:zinc ion binding"/>
    <property type="evidence" value="ECO:0007669"/>
    <property type="project" value="UniProtKB-KW"/>
</dbReference>
<dbReference type="InterPro" id="IPR000421">
    <property type="entry name" value="FA58C"/>
</dbReference>
<dbReference type="InterPro" id="IPR043136">
    <property type="entry name" value="B30.2/SPRY_sf"/>
</dbReference>
<protein>
    <recommendedName>
        <fullName evidence="8">F5/8 type C domain-containing protein</fullName>
    </recommendedName>
</protein>
<dbReference type="Pfam" id="PF00622">
    <property type="entry name" value="SPRY"/>
    <property type="match status" value="1"/>
</dbReference>
<dbReference type="InterPro" id="IPR013320">
    <property type="entry name" value="ConA-like_dom_sf"/>
</dbReference>
<dbReference type="KEGG" id="pdh:B9T62_19455"/>
<dbReference type="PROSITE" id="PS50188">
    <property type="entry name" value="B302_SPRY"/>
    <property type="match status" value="1"/>
</dbReference>
<dbReference type="InterPro" id="IPR001870">
    <property type="entry name" value="B30.2/SPRY"/>
</dbReference>
<evidence type="ECO:0000256" key="3">
    <source>
        <dbReference type="ARBA" id="ARBA00022833"/>
    </source>
</evidence>
<evidence type="ECO:0000313" key="6">
    <source>
        <dbReference type="EMBL" id="ASA22786.1"/>
    </source>
</evidence>
<reference evidence="6 7" key="1">
    <citation type="submission" date="2017-06" db="EMBL/GenBank/DDBJ databases">
        <title>Complete genome sequence of Paenibacillus donghaensis KCTC 13049T isolated from East Sea sediment, South Korea.</title>
        <authorList>
            <person name="Jung B.K."/>
            <person name="Hong S.-J."/>
            <person name="Shin J.-H."/>
        </authorList>
    </citation>
    <scope>NUCLEOTIDE SEQUENCE [LARGE SCALE GENOMIC DNA]</scope>
    <source>
        <strain evidence="6 7">KCTC 13049</strain>
    </source>
</reference>
<gene>
    <name evidence="6" type="ORF">B9T62_19455</name>
</gene>
<sequence length="358" mass="38902">MVGITNIQSGGRIYDSVSHRGYFPDGKKWSGSAGSIYGSTFTLGDTISILLDMDNGILEFWKNGVTQGVAFTDIKPLGTVYPSHTSGSDTTSSSVTANFGATLFKYAIPNGFKVYNGNHKILLSSGEKIQSVSIGSGLYSENVIPIMSSNTSLAGISSANLISTVELDAWKAFDGSSSTYWYTNSGTGGWLQFKFNIPIKIEKYKVLSLGASYPGNNIKNWTFEGSNNGSNWNVLDTKTNVLDWITGMFKEFAITNDSTYIYYRLNITATGAAAPPAICELTMHTKTDSKFTFLNLDSSTENTFLRYGLDGSSNGLNLTKNIFTKKYVKSGTSLLGSGKTFEHTIDMSKRRVDKITLG</sequence>
<dbReference type="InterPro" id="IPR045129">
    <property type="entry name" value="RNF123/RKP/RSPRY1"/>
</dbReference>
<dbReference type="GO" id="GO:0005737">
    <property type="term" value="C:cytoplasm"/>
    <property type="evidence" value="ECO:0007669"/>
    <property type="project" value="TreeGrafter"/>
</dbReference>
<dbReference type="Gene3D" id="2.60.120.260">
    <property type="entry name" value="Galactose-binding domain-like"/>
    <property type="match status" value="1"/>
</dbReference>
<dbReference type="PANTHER" id="PTHR13363:SF5">
    <property type="entry name" value="E3 UBIQUITIN-PROTEIN LIGASE RNF123"/>
    <property type="match status" value="1"/>
</dbReference>
<evidence type="ECO:0000313" key="7">
    <source>
        <dbReference type="Proteomes" id="UP000249890"/>
    </source>
</evidence>
<keyword evidence="1" id="KW-0479">Metal-binding</keyword>
<feature type="domain" description="B30.2/SPRY" evidence="5">
    <location>
        <begin position="1"/>
        <end position="104"/>
    </location>
</feature>
<evidence type="ECO:0000259" key="5">
    <source>
        <dbReference type="PROSITE" id="PS50188"/>
    </source>
</evidence>
<organism evidence="6 7">
    <name type="scientific">Paenibacillus donghaensis</name>
    <dbReference type="NCBI Taxonomy" id="414771"/>
    <lineage>
        <taxon>Bacteria</taxon>
        <taxon>Bacillati</taxon>
        <taxon>Bacillota</taxon>
        <taxon>Bacilli</taxon>
        <taxon>Bacillales</taxon>
        <taxon>Paenibacillaceae</taxon>
        <taxon>Paenibacillus</taxon>
    </lineage>
</organism>
<dbReference type="SUPFAM" id="SSF49785">
    <property type="entry name" value="Galactose-binding domain-like"/>
    <property type="match status" value="1"/>
</dbReference>
<evidence type="ECO:0000256" key="2">
    <source>
        <dbReference type="ARBA" id="ARBA00022771"/>
    </source>
</evidence>
<dbReference type="PANTHER" id="PTHR13363">
    <property type="entry name" value="RING FINGER AND SRY DOMAIN-CONTAINING"/>
    <property type="match status" value="1"/>
</dbReference>
<keyword evidence="2" id="KW-0863">Zinc-finger</keyword>
<keyword evidence="3" id="KW-0862">Zinc</keyword>
<feature type="domain" description="F5/8 type C" evidence="4">
    <location>
        <begin position="131"/>
        <end position="235"/>
    </location>
</feature>
<dbReference type="GO" id="GO:0004842">
    <property type="term" value="F:ubiquitin-protein transferase activity"/>
    <property type="evidence" value="ECO:0007669"/>
    <property type="project" value="InterPro"/>
</dbReference>
<evidence type="ECO:0000259" key="4">
    <source>
        <dbReference type="PROSITE" id="PS50022"/>
    </source>
</evidence>
<evidence type="ECO:0000256" key="1">
    <source>
        <dbReference type="ARBA" id="ARBA00022723"/>
    </source>
</evidence>
<dbReference type="EMBL" id="CP021780">
    <property type="protein sequence ID" value="ASA22786.1"/>
    <property type="molecule type" value="Genomic_DNA"/>
</dbReference>
<accession>A0A2Z2K862</accession>
<keyword evidence="7" id="KW-1185">Reference proteome</keyword>
<name>A0A2Z2K862_9BACL</name>
<dbReference type="Pfam" id="PF00754">
    <property type="entry name" value="F5_F8_type_C"/>
    <property type="match status" value="1"/>
</dbReference>